<sequence>MNNLLKGSLSILVIGSMGGSYAYADALTAEMKVYQVTAKEQSKKELKQTDEVKPNSKLEYQVIYHNTSTNNLKNLKLNLPLPVHVSYLGSSFPANAYASTDGVHFAKAPLTRVVKGKKVNVPLNEYRVLQWNVKELKPKQKTTISAQVRVNAPE</sequence>
<evidence type="ECO:0000313" key="3">
    <source>
        <dbReference type="Proteomes" id="UP000480556"/>
    </source>
</evidence>
<gene>
    <name evidence="2" type="ORF">GHJ48_06295</name>
</gene>
<organism evidence="2 3">
    <name type="scientific">Acinetobacter wanghuae</name>
    <dbReference type="NCBI Taxonomy" id="2662362"/>
    <lineage>
        <taxon>Bacteria</taxon>
        <taxon>Pseudomonadati</taxon>
        <taxon>Pseudomonadota</taxon>
        <taxon>Gammaproteobacteria</taxon>
        <taxon>Moraxellales</taxon>
        <taxon>Moraxellaceae</taxon>
        <taxon>Acinetobacter</taxon>
    </lineage>
</organism>
<protein>
    <recommendedName>
        <fullName evidence="4">DUF11 domain-containing protein</fullName>
    </recommendedName>
</protein>
<feature type="signal peptide" evidence="1">
    <location>
        <begin position="1"/>
        <end position="22"/>
    </location>
</feature>
<dbReference type="Proteomes" id="UP000480556">
    <property type="component" value="Unassembled WGS sequence"/>
</dbReference>
<feature type="chain" id="PRO_5041668107" description="DUF11 domain-containing protein" evidence="1">
    <location>
        <begin position="23"/>
        <end position="154"/>
    </location>
</feature>
<dbReference type="AlphaFoldDB" id="A0AA91AHZ9"/>
<comment type="caution">
    <text evidence="2">The sequence shown here is derived from an EMBL/GenBank/DDBJ whole genome shotgun (WGS) entry which is preliminary data.</text>
</comment>
<evidence type="ECO:0000313" key="2">
    <source>
        <dbReference type="EMBL" id="MQW92008.1"/>
    </source>
</evidence>
<evidence type="ECO:0000256" key="1">
    <source>
        <dbReference type="SAM" id="SignalP"/>
    </source>
</evidence>
<dbReference type="EMBL" id="WITK01000009">
    <property type="protein sequence ID" value="MQW92008.1"/>
    <property type="molecule type" value="Genomic_DNA"/>
</dbReference>
<reference evidence="2 3" key="1">
    <citation type="submission" date="2019-10" db="EMBL/GenBank/DDBJ databases">
        <authorList>
            <person name="Dong K."/>
        </authorList>
    </citation>
    <scope>NUCLEOTIDE SEQUENCE [LARGE SCALE GENOMIC DNA]</scope>
    <source>
        <strain evidence="3">dk771</strain>
    </source>
</reference>
<proteinExistence type="predicted"/>
<evidence type="ECO:0008006" key="4">
    <source>
        <dbReference type="Google" id="ProtNLM"/>
    </source>
</evidence>
<keyword evidence="1" id="KW-0732">Signal</keyword>
<accession>A0AA91AHZ9</accession>
<dbReference type="RefSeq" id="WP_153389276.1">
    <property type="nucleotide sequence ID" value="NZ_WITK01000009.1"/>
</dbReference>
<name>A0AA91AHZ9_9GAMM</name>